<gene>
    <name evidence="1" type="ORF">HPB50_025544</name>
</gene>
<protein>
    <submittedName>
        <fullName evidence="1">Uncharacterized protein</fullName>
    </submittedName>
</protein>
<evidence type="ECO:0000313" key="1">
    <source>
        <dbReference type="EMBL" id="KAH6924817.1"/>
    </source>
</evidence>
<dbReference type="EMBL" id="CM023488">
    <property type="protein sequence ID" value="KAH6924817.1"/>
    <property type="molecule type" value="Genomic_DNA"/>
</dbReference>
<reference evidence="1" key="1">
    <citation type="submission" date="2020-05" db="EMBL/GenBank/DDBJ databases">
        <title>Large-scale comparative analyses of tick genomes elucidate their genetic diversity and vector capacities.</title>
        <authorList>
            <person name="Jia N."/>
            <person name="Wang J."/>
            <person name="Shi W."/>
            <person name="Du L."/>
            <person name="Sun Y."/>
            <person name="Zhan W."/>
            <person name="Jiang J."/>
            <person name="Wang Q."/>
            <person name="Zhang B."/>
            <person name="Ji P."/>
            <person name="Sakyi L.B."/>
            <person name="Cui X."/>
            <person name="Yuan T."/>
            <person name="Jiang B."/>
            <person name="Yang W."/>
            <person name="Lam T.T.-Y."/>
            <person name="Chang Q."/>
            <person name="Ding S."/>
            <person name="Wang X."/>
            <person name="Zhu J."/>
            <person name="Ruan X."/>
            <person name="Zhao L."/>
            <person name="Wei J."/>
            <person name="Que T."/>
            <person name="Du C."/>
            <person name="Cheng J."/>
            <person name="Dai P."/>
            <person name="Han X."/>
            <person name="Huang E."/>
            <person name="Gao Y."/>
            <person name="Liu J."/>
            <person name="Shao H."/>
            <person name="Ye R."/>
            <person name="Li L."/>
            <person name="Wei W."/>
            <person name="Wang X."/>
            <person name="Wang C."/>
            <person name="Yang T."/>
            <person name="Huo Q."/>
            <person name="Li W."/>
            <person name="Guo W."/>
            <person name="Chen H."/>
            <person name="Zhou L."/>
            <person name="Ni X."/>
            <person name="Tian J."/>
            <person name="Zhou Y."/>
            <person name="Sheng Y."/>
            <person name="Liu T."/>
            <person name="Pan Y."/>
            <person name="Xia L."/>
            <person name="Li J."/>
            <person name="Zhao F."/>
            <person name="Cao W."/>
        </authorList>
    </citation>
    <scope>NUCLEOTIDE SEQUENCE</scope>
    <source>
        <tissue evidence="1">Larvae</tissue>
    </source>
</reference>
<keyword evidence="2" id="KW-1185">Reference proteome</keyword>
<evidence type="ECO:0000313" key="2">
    <source>
        <dbReference type="Proteomes" id="UP000821845"/>
    </source>
</evidence>
<dbReference type="Proteomes" id="UP000821845">
    <property type="component" value="Chromosome 8"/>
</dbReference>
<organism evidence="1 2">
    <name type="scientific">Hyalomma asiaticum</name>
    <name type="common">Tick</name>
    <dbReference type="NCBI Taxonomy" id="266040"/>
    <lineage>
        <taxon>Eukaryota</taxon>
        <taxon>Metazoa</taxon>
        <taxon>Ecdysozoa</taxon>
        <taxon>Arthropoda</taxon>
        <taxon>Chelicerata</taxon>
        <taxon>Arachnida</taxon>
        <taxon>Acari</taxon>
        <taxon>Parasitiformes</taxon>
        <taxon>Ixodida</taxon>
        <taxon>Ixodoidea</taxon>
        <taxon>Ixodidae</taxon>
        <taxon>Hyalomminae</taxon>
        <taxon>Hyalomma</taxon>
    </lineage>
</organism>
<accession>A0ACB7RV93</accession>
<proteinExistence type="predicted"/>
<comment type="caution">
    <text evidence="1">The sequence shown here is derived from an EMBL/GenBank/DDBJ whole genome shotgun (WGS) entry which is preliminary data.</text>
</comment>
<sequence length="265" mass="28244">MSAGKVLALIVVVATFAIFAIGVSWCCWCVRSRFGTADKSIQAVKSMATVADTMDSSARVAKSSLLSTTFPTTATTATMTHPRVTASEPRMPNQDAEVEAPSLPQFASVVFHTAAGSACTSPSPTDATGSPKGLTPKQVDEEFKLLPQQAKKPDDHALRKTLMGVSENLQRRTSKVDLFYRASNAVTLQSARRCCQQTAPGSRADGLERSKVHGSTEHVSAVKALELRDSANDEASSEFESASDITPSHRSSESMKTAARSFSRG</sequence>
<name>A0ACB7RV93_HYAAI</name>